<dbReference type="InterPro" id="IPR035441">
    <property type="entry name" value="TFIIS/LEDGF_dom_sf"/>
</dbReference>
<sequence>MTGIKAHVQLLDAQSLAPEDKRVQEELRKVKIELRKEEEMQSRAKVVEIRDGLKRARTEGAEVMPLLRQLSATSCSWETVMETRIGVEVKSCQECGAEEKQLCEEILAKLKDQSKEQRPLWEG</sequence>
<dbReference type="Gene3D" id="1.20.930.10">
    <property type="entry name" value="Conserved domain common to transcription factors TFIIS, elongin A, CRSP70"/>
    <property type="match status" value="1"/>
</dbReference>
<dbReference type="SUPFAM" id="SSF47676">
    <property type="entry name" value="Conserved domain common to transcription factors TFIIS, elongin A, CRSP70"/>
    <property type="match status" value="1"/>
</dbReference>
<protein>
    <submittedName>
        <fullName evidence="1">Uncharacterized protein</fullName>
    </submittedName>
</protein>
<gene>
    <name evidence="1" type="ORF">AK812_SmicGene5924</name>
</gene>
<keyword evidence="2" id="KW-1185">Reference proteome</keyword>
<evidence type="ECO:0000313" key="1">
    <source>
        <dbReference type="EMBL" id="OLQ10340.1"/>
    </source>
</evidence>
<dbReference type="Proteomes" id="UP000186817">
    <property type="component" value="Unassembled WGS sequence"/>
</dbReference>
<dbReference type="EMBL" id="LSRX01000080">
    <property type="protein sequence ID" value="OLQ10340.1"/>
    <property type="molecule type" value="Genomic_DNA"/>
</dbReference>
<accession>A0A1Q9ESC6</accession>
<proteinExistence type="predicted"/>
<name>A0A1Q9ESC6_SYMMI</name>
<reference evidence="1 2" key="1">
    <citation type="submission" date="2016-02" db="EMBL/GenBank/DDBJ databases">
        <title>Genome analysis of coral dinoflagellate symbionts highlights evolutionary adaptations to a symbiotic lifestyle.</title>
        <authorList>
            <person name="Aranda M."/>
            <person name="Li Y."/>
            <person name="Liew Y.J."/>
            <person name="Baumgarten S."/>
            <person name="Simakov O."/>
            <person name="Wilson M."/>
            <person name="Piel J."/>
            <person name="Ashoor H."/>
            <person name="Bougouffa S."/>
            <person name="Bajic V.B."/>
            <person name="Ryu T."/>
            <person name="Ravasi T."/>
            <person name="Bayer T."/>
            <person name="Micklem G."/>
            <person name="Kim H."/>
            <person name="Bhak J."/>
            <person name="Lajeunesse T.C."/>
            <person name="Voolstra C.R."/>
        </authorList>
    </citation>
    <scope>NUCLEOTIDE SEQUENCE [LARGE SCALE GENOMIC DNA]</scope>
    <source>
        <strain evidence="1 2">CCMP2467</strain>
    </source>
</reference>
<dbReference type="AlphaFoldDB" id="A0A1Q9ESC6"/>
<organism evidence="1 2">
    <name type="scientific">Symbiodinium microadriaticum</name>
    <name type="common">Dinoflagellate</name>
    <name type="synonym">Zooxanthella microadriatica</name>
    <dbReference type="NCBI Taxonomy" id="2951"/>
    <lineage>
        <taxon>Eukaryota</taxon>
        <taxon>Sar</taxon>
        <taxon>Alveolata</taxon>
        <taxon>Dinophyceae</taxon>
        <taxon>Suessiales</taxon>
        <taxon>Symbiodiniaceae</taxon>
        <taxon>Symbiodinium</taxon>
    </lineage>
</organism>
<evidence type="ECO:0000313" key="2">
    <source>
        <dbReference type="Proteomes" id="UP000186817"/>
    </source>
</evidence>
<dbReference type="OrthoDB" id="10305412at2759"/>
<comment type="caution">
    <text evidence="1">The sequence shown here is derived from an EMBL/GenBank/DDBJ whole genome shotgun (WGS) entry which is preliminary data.</text>
</comment>